<dbReference type="Gene3D" id="3.40.50.2300">
    <property type="match status" value="1"/>
</dbReference>
<dbReference type="Pfam" id="PF01451">
    <property type="entry name" value="LMWPc"/>
    <property type="match status" value="1"/>
</dbReference>
<dbReference type="PANTHER" id="PTHR11717">
    <property type="entry name" value="LOW MOLECULAR WEIGHT PROTEIN TYROSINE PHOSPHATASE"/>
    <property type="match status" value="1"/>
</dbReference>
<protein>
    <submittedName>
        <fullName evidence="7">Protein tyrosine phosphatase</fullName>
    </submittedName>
</protein>
<dbReference type="InterPro" id="IPR023485">
    <property type="entry name" value="Ptyr_pPase"/>
</dbReference>
<dbReference type="InterPro" id="IPR036196">
    <property type="entry name" value="Ptyr_pPase_sf"/>
</dbReference>
<proteinExistence type="inferred from homology"/>
<dbReference type="InterPro" id="IPR017867">
    <property type="entry name" value="Tyr_phospatase_low_mol_wt"/>
</dbReference>
<evidence type="ECO:0000313" key="8">
    <source>
        <dbReference type="Proteomes" id="UP000001572"/>
    </source>
</evidence>
<gene>
    <name evidence="7" type="ordered locus">Amet_0337</name>
</gene>
<dbReference type="GO" id="GO:0004725">
    <property type="term" value="F:protein tyrosine phosphatase activity"/>
    <property type="evidence" value="ECO:0007669"/>
    <property type="project" value="InterPro"/>
</dbReference>
<dbReference type="OrthoDB" id="9784339at2"/>
<dbReference type="KEGG" id="amt:Amet_0337"/>
<feature type="active site" description="Nucleophile" evidence="4">
    <location>
        <position position="8"/>
    </location>
</feature>
<dbReference type="eggNOG" id="COG0394">
    <property type="taxonomic scope" value="Bacteria"/>
</dbReference>
<feature type="active site" evidence="4">
    <location>
        <position position="14"/>
    </location>
</feature>
<evidence type="ECO:0000259" key="6">
    <source>
        <dbReference type="SMART" id="SM00226"/>
    </source>
</evidence>
<dbReference type="RefSeq" id="WP_011971475.1">
    <property type="nucleotide sequence ID" value="NC_009633.1"/>
</dbReference>
<dbReference type="EMBL" id="CP000724">
    <property type="protein sequence ID" value="ABR46567.1"/>
    <property type="molecule type" value="Genomic_DNA"/>
</dbReference>
<feature type="coiled-coil region" evidence="5">
    <location>
        <begin position="130"/>
        <end position="157"/>
    </location>
</feature>
<evidence type="ECO:0000256" key="5">
    <source>
        <dbReference type="SAM" id="Coils"/>
    </source>
</evidence>
<accession>A6TK49</accession>
<evidence type="ECO:0000256" key="2">
    <source>
        <dbReference type="ARBA" id="ARBA00022801"/>
    </source>
</evidence>
<comment type="similarity">
    <text evidence="1">Belongs to the low molecular weight phosphotyrosine protein phosphatase family.</text>
</comment>
<keyword evidence="5" id="KW-0175">Coiled coil</keyword>
<evidence type="ECO:0000256" key="3">
    <source>
        <dbReference type="ARBA" id="ARBA00022912"/>
    </source>
</evidence>
<dbReference type="SMART" id="SM00226">
    <property type="entry name" value="LMWPc"/>
    <property type="match status" value="1"/>
</dbReference>
<evidence type="ECO:0000256" key="4">
    <source>
        <dbReference type="PIRSR" id="PIRSR617867-1"/>
    </source>
</evidence>
<reference evidence="8" key="1">
    <citation type="journal article" date="2016" name="Genome Announc.">
        <title>Complete genome sequence of Alkaliphilus metalliredigens strain QYMF, an alkaliphilic and metal-reducing bacterium isolated from borax-contaminated leachate ponds.</title>
        <authorList>
            <person name="Hwang C."/>
            <person name="Copeland A."/>
            <person name="Lucas S."/>
            <person name="Lapidus A."/>
            <person name="Barry K."/>
            <person name="Detter J.C."/>
            <person name="Glavina Del Rio T."/>
            <person name="Hammon N."/>
            <person name="Israni S."/>
            <person name="Dalin E."/>
            <person name="Tice H."/>
            <person name="Pitluck S."/>
            <person name="Chertkov O."/>
            <person name="Brettin T."/>
            <person name="Bruce D."/>
            <person name="Han C."/>
            <person name="Schmutz J."/>
            <person name="Larimer F."/>
            <person name="Land M.L."/>
            <person name="Hauser L."/>
            <person name="Kyrpides N."/>
            <person name="Mikhailova N."/>
            <person name="Ye Q."/>
            <person name="Zhou J."/>
            <person name="Richardson P."/>
            <person name="Fields M.W."/>
        </authorList>
    </citation>
    <scope>NUCLEOTIDE SEQUENCE [LARGE SCALE GENOMIC DNA]</scope>
    <source>
        <strain evidence="8">QYMF</strain>
    </source>
</reference>
<feature type="domain" description="Phosphotyrosine protein phosphatase I" evidence="6">
    <location>
        <begin position="2"/>
        <end position="150"/>
    </location>
</feature>
<organism evidence="7 8">
    <name type="scientific">Alkaliphilus metalliredigens (strain QYMF)</name>
    <dbReference type="NCBI Taxonomy" id="293826"/>
    <lineage>
        <taxon>Bacteria</taxon>
        <taxon>Bacillati</taxon>
        <taxon>Bacillota</taxon>
        <taxon>Clostridia</taxon>
        <taxon>Peptostreptococcales</taxon>
        <taxon>Natronincolaceae</taxon>
        <taxon>Alkaliphilus</taxon>
    </lineage>
</organism>
<dbReference type="AlphaFoldDB" id="A6TK49"/>
<dbReference type="PRINTS" id="PR00719">
    <property type="entry name" value="LMWPTPASE"/>
</dbReference>
<dbReference type="InterPro" id="IPR050438">
    <property type="entry name" value="LMW_PTPase"/>
</dbReference>
<dbReference type="Proteomes" id="UP000001572">
    <property type="component" value="Chromosome"/>
</dbReference>
<dbReference type="SUPFAM" id="SSF52788">
    <property type="entry name" value="Phosphotyrosine protein phosphatases I"/>
    <property type="match status" value="1"/>
</dbReference>
<evidence type="ECO:0000256" key="1">
    <source>
        <dbReference type="ARBA" id="ARBA00011063"/>
    </source>
</evidence>
<feature type="active site" description="Proton donor" evidence="4">
    <location>
        <position position="124"/>
    </location>
</feature>
<dbReference type="STRING" id="293826.Amet_0337"/>
<dbReference type="PANTHER" id="PTHR11717:SF31">
    <property type="entry name" value="LOW MOLECULAR WEIGHT PROTEIN-TYROSINE-PHOSPHATASE ETP-RELATED"/>
    <property type="match status" value="1"/>
</dbReference>
<keyword evidence="8" id="KW-1185">Reference proteome</keyword>
<keyword evidence="3" id="KW-0904">Protein phosphatase</keyword>
<dbReference type="HOGENOM" id="CLU_071415_1_2_9"/>
<sequence>MKTILFICTGNTCRSIMGEALMKELLSKQPHTLGEVTVLSAGVSAASGEPASGQAVEVMNEKGISLGQHRATPISKSLIDEADLVLTMTANHKKVVLEIHPKAKDKVYTLKEYTGTVDSLDISDPFGQPVVIYRRSAEEIEGQLKQLLEKLEDEKNEKK</sequence>
<keyword evidence="2" id="KW-0378">Hydrolase</keyword>
<dbReference type="CDD" id="cd16344">
    <property type="entry name" value="LMWPAP"/>
    <property type="match status" value="1"/>
</dbReference>
<name>A6TK49_ALKMQ</name>
<evidence type="ECO:0000313" key="7">
    <source>
        <dbReference type="EMBL" id="ABR46567.1"/>
    </source>
</evidence>